<protein>
    <submittedName>
        <fullName evidence="1">Uncharacterized protein</fullName>
    </submittedName>
</protein>
<dbReference type="KEGG" id="mcab:HXZ27_30220"/>
<dbReference type="EMBL" id="CP058322">
    <property type="protein sequence ID" value="QLD27957.1"/>
    <property type="molecule type" value="Genomic_DNA"/>
</dbReference>
<evidence type="ECO:0000313" key="2">
    <source>
        <dbReference type="Proteomes" id="UP000509335"/>
    </source>
</evidence>
<dbReference type="Gene3D" id="3.30.70.100">
    <property type="match status" value="1"/>
</dbReference>
<reference evidence="1 2" key="1">
    <citation type="submission" date="2020-07" db="EMBL/GenBank/DDBJ databases">
        <title>A bifunctional nitrone conjugated secondary metabolite targeting the ribosome.</title>
        <authorList>
            <person name="Limbrick E.M."/>
            <person name="Graf M."/>
            <person name="Derewacz D.K."/>
            <person name="Nguyen F."/>
            <person name="Spraggins J.M."/>
            <person name="Wieland M."/>
            <person name="Ynigez-Gutierrez A.E."/>
            <person name="Reisman B.J."/>
            <person name="Zinshteyn B."/>
            <person name="McCulloch K."/>
            <person name="Iverson T.M."/>
            <person name="Green R."/>
            <person name="Wilson D.N."/>
            <person name="Bachmann B.O."/>
        </authorList>
    </citation>
    <scope>NUCLEOTIDE SEQUENCE [LARGE SCALE GENOMIC DNA]</scope>
    <source>
        <strain evidence="2">aurantiaca</strain>
    </source>
</reference>
<sequence length="113" mass="11963">MPGLRQKIWVSSTGPEGETWGAVYLWDNEESAYGRPPAASRVGELIGYRPTRREYFSVEAAVEGASAVGALMAGLGMAYQDPTAVPLTRPREYVPGGAAPLIPMRGDGPGPLS</sequence>
<dbReference type="Proteomes" id="UP000509335">
    <property type="component" value="Chromosome"/>
</dbReference>
<organism evidence="1 2">
    <name type="scientific">Micromonospora carbonacea</name>
    <dbReference type="NCBI Taxonomy" id="47853"/>
    <lineage>
        <taxon>Bacteria</taxon>
        <taxon>Bacillati</taxon>
        <taxon>Actinomycetota</taxon>
        <taxon>Actinomycetes</taxon>
        <taxon>Micromonosporales</taxon>
        <taxon>Micromonosporaceae</taxon>
        <taxon>Micromonospora</taxon>
    </lineage>
</organism>
<evidence type="ECO:0000313" key="1">
    <source>
        <dbReference type="EMBL" id="QLD27957.1"/>
    </source>
</evidence>
<gene>
    <name evidence="1" type="ORF">HXZ27_30220</name>
</gene>
<name>A0A7H8XSH0_9ACTN</name>
<proteinExistence type="predicted"/>
<accession>A0A7H8XSH0</accession>
<dbReference type="AlphaFoldDB" id="A0A7H8XSH0"/>